<dbReference type="OrthoDB" id="4937900at2759"/>
<dbReference type="PANTHER" id="PTHR37534">
    <property type="entry name" value="TRANSCRIPTIONAL ACTIVATOR PROTEIN UGA3"/>
    <property type="match status" value="1"/>
</dbReference>
<dbReference type="AlphaFoldDB" id="A0A395GRE5"/>
<dbReference type="GO" id="GO:0000976">
    <property type="term" value="F:transcription cis-regulatory region binding"/>
    <property type="evidence" value="ECO:0007669"/>
    <property type="project" value="TreeGrafter"/>
</dbReference>
<dbReference type="GO" id="GO:0005634">
    <property type="term" value="C:nucleus"/>
    <property type="evidence" value="ECO:0007669"/>
    <property type="project" value="UniProtKB-SubCell"/>
</dbReference>
<sequence length="355" mass="39880">MAENLTAPNFNRRWNPPQVSKFAEKARLIGWYLRETGIWCETTDSERHFTVRSIHEMMKSTAFVAAAMSLASRQLDHVERQQRPVTLELYQYTIQLLLRQHAVKSDASMLAACTLLCVYEMMASEVHEWRRHLKGCAGHLQAKGWNGSANGIVKSCFWAFPRIDVWAAFVSEKTTLIPTDFWLDDMSIESVAAKGDVDEYCNLANLIFAKIVNLRATGYHATAVRSLWDELQTWYHLRPQSVVCGNTFHHTGCILLLQTGILPVAMGTPFLEETVSPLFVAGTVFSSGPGARGLDHNIPSGRSSGRAEITSVADVEDLYSTEKILLLKHLARIERESGWKTSDHAATLRTLWGLE</sequence>
<dbReference type="Pfam" id="PF11951">
    <property type="entry name" value="Fungal_trans_2"/>
    <property type="match status" value="1"/>
</dbReference>
<dbReference type="STRING" id="1448316.A0A395GRE5"/>
<dbReference type="GO" id="GO:0045944">
    <property type="term" value="P:positive regulation of transcription by RNA polymerase II"/>
    <property type="evidence" value="ECO:0007669"/>
    <property type="project" value="TreeGrafter"/>
</dbReference>
<evidence type="ECO:0000256" key="1">
    <source>
        <dbReference type="ARBA" id="ARBA00004123"/>
    </source>
</evidence>
<gene>
    <name evidence="3" type="ORF">BO80DRAFT_495962</name>
</gene>
<keyword evidence="2" id="KW-0539">Nucleus</keyword>
<dbReference type="Proteomes" id="UP000249402">
    <property type="component" value="Unassembled WGS sequence"/>
</dbReference>
<evidence type="ECO:0000313" key="4">
    <source>
        <dbReference type="Proteomes" id="UP000249402"/>
    </source>
</evidence>
<dbReference type="GeneID" id="37228854"/>
<dbReference type="VEuPathDB" id="FungiDB:BO80DRAFT_495962"/>
<comment type="subcellular location">
    <subcellularLocation>
        <location evidence="1">Nucleus</location>
    </subcellularLocation>
</comment>
<protein>
    <recommendedName>
        <fullName evidence="5">Zn(II)2Cys6 transcription factor</fullName>
    </recommendedName>
</protein>
<dbReference type="EMBL" id="KZ824458">
    <property type="protein sequence ID" value="RAK97986.1"/>
    <property type="molecule type" value="Genomic_DNA"/>
</dbReference>
<evidence type="ECO:0008006" key="5">
    <source>
        <dbReference type="Google" id="ProtNLM"/>
    </source>
</evidence>
<reference evidence="3 4" key="1">
    <citation type="submission" date="2018-02" db="EMBL/GenBank/DDBJ databases">
        <title>The genomes of Aspergillus section Nigri reveals drivers in fungal speciation.</title>
        <authorList>
            <consortium name="DOE Joint Genome Institute"/>
            <person name="Vesth T.C."/>
            <person name="Nybo J."/>
            <person name="Theobald S."/>
            <person name="Brandl J."/>
            <person name="Frisvad J.C."/>
            <person name="Nielsen K.F."/>
            <person name="Lyhne E.K."/>
            <person name="Kogle M.E."/>
            <person name="Kuo A."/>
            <person name="Riley R."/>
            <person name="Clum A."/>
            <person name="Nolan M."/>
            <person name="Lipzen A."/>
            <person name="Salamov A."/>
            <person name="Henrissat B."/>
            <person name="Wiebenga A."/>
            <person name="De vries R.P."/>
            <person name="Grigoriev I.V."/>
            <person name="Mortensen U.H."/>
            <person name="Andersen M.R."/>
            <person name="Baker S.E."/>
        </authorList>
    </citation>
    <scope>NUCLEOTIDE SEQUENCE [LARGE SCALE GENOMIC DNA]</scope>
    <source>
        <strain evidence="3 4">CBS 121593</strain>
    </source>
</reference>
<keyword evidence="4" id="KW-1185">Reference proteome</keyword>
<evidence type="ECO:0000256" key="2">
    <source>
        <dbReference type="ARBA" id="ARBA00023242"/>
    </source>
</evidence>
<dbReference type="RefSeq" id="XP_025572314.1">
    <property type="nucleotide sequence ID" value="XM_025723989.1"/>
</dbReference>
<name>A0A395GRE5_9EURO</name>
<dbReference type="GO" id="GO:0003700">
    <property type="term" value="F:DNA-binding transcription factor activity"/>
    <property type="evidence" value="ECO:0007669"/>
    <property type="project" value="TreeGrafter"/>
</dbReference>
<organism evidence="3 4">
    <name type="scientific">Aspergillus ibericus CBS 121593</name>
    <dbReference type="NCBI Taxonomy" id="1448316"/>
    <lineage>
        <taxon>Eukaryota</taxon>
        <taxon>Fungi</taxon>
        <taxon>Dikarya</taxon>
        <taxon>Ascomycota</taxon>
        <taxon>Pezizomycotina</taxon>
        <taxon>Eurotiomycetes</taxon>
        <taxon>Eurotiomycetidae</taxon>
        <taxon>Eurotiales</taxon>
        <taxon>Aspergillaceae</taxon>
        <taxon>Aspergillus</taxon>
        <taxon>Aspergillus subgen. Circumdati</taxon>
    </lineage>
</organism>
<dbReference type="PANTHER" id="PTHR37534:SF4">
    <property type="entry name" value="ZN(II)2CYS6 TRANSCRIPTION FACTOR (EUROFUNG)"/>
    <property type="match status" value="1"/>
</dbReference>
<dbReference type="InterPro" id="IPR021858">
    <property type="entry name" value="Fun_TF"/>
</dbReference>
<accession>A0A395GRE5</accession>
<proteinExistence type="predicted"/>
<evidence type="ECO:0000313" key="3">
    <source>
        <dbReference type="EMBL" id="RAK97986.1"/>
    </source>
</evidence>